<keyword evidence="2" id="KW-0472">Membrane</keyword>
<dbReference type="InterPro" id="IPR055946">
    <property type="entry name" value="DUF7524"/>
</dbReference>
<keyword evidence="2" id="KW-1133">Transmembrane helix</keyword>
<feature type="transmembrane region" description="Helical" evidence="2">
    <location>
        <begin position="138"/>
        <end position="159"/>
    </location>
</feature>
<gene>
    <name evidence="3" type="ORF">GRX03_05930</name>
</gene>
<evidence type="ECO:0000313" key="3">
    <source>
        <dbReference type="EMBL" id="MXR51145.1"/>
    </source>
</evidence>
<reference evidence="3 4" key="1">
    <citation type="submission" date="2019-12" db="EMBL/GenBank/DDBJ databases">
        <title>Isolation and characterization of three novel carbon monoxide-oxidizing members of Halobacteria from salione crusts and soils.</title>
        <authorList>
            <person name="Myers M.R."/>
            <person name="King G.M."/>
        </authorList>
    </citation>
    <scope>NUCLEOTIDE SEQUENCE [LARGE SCALE GENOMIC DNA]</scope>
    <source>
        <strain evidence="3 4">WSH3</strain>
    </source>
</reference>
<dbReference type="EMBL" id="WUUT01000002">
    <property type="protein sequence ID" value="MXR51145.1"/>
    <property type="molecule type" value="Genomic_DNA"/>
</dbReference>
<dbReference type="RefSeq" id="WP_368278086.1">
    <property type="nucleotide sequence ID" value="NZ_WUUT01000002.1"/>
</dbReference>
<dbReference type="Pfam" id="PF24368">
    <property type="entry name" value="DUF7524"/>
    <property type="match status" value="1"/>
</dbReference>
<name>A0A6B0T004_9EURY</name>
<evidence type="ECO:0000256" key="1">
    <source>
        <dbReference type="SAM" id="MobiDB-lite"/>
    </source>
</evidence>
<proteinExistence type="predicted"/>
<evidence type="ECO:0000256" key="2">
    <source>
        <dbReference type="SAM" id="Phobius"/>
    </source>
</evidence>
<keyword evidence="2" id="KW-0812">Transmembrane</keyword>
<feature type="region of interest" description="Disordered" evidence="1">
    <location>
        <begin position="111"/>
        <end position="135"/>
    </location>
</feature>
<dbReference type="AlphaFoldDB" id="A0A6B0T004"/>
<keyword evidence="4" id="KW-1185">Reference proteome</keyword>
<dbReference type="Proteomes" id="UP000466535">
    <property type="component" value="Unassembled WGS sequence"/>
</dbReference>
<sequence length="190" mass="20346">MPDTLPVHVSREELHSLEVPASFETTGSFDVRLINHGEALHVHLHLDDDLSEVAALDASNHYVDGSTERYVRVSVDPQRVDGEEQLGKLKVVSAYGSQTRWIDVTVSKPDPEADTVEVDESLTKPQPKPDDRERSVPSAVPILALGGLALGLVALATVLLDGAVVLLGALVVIGGALSALFFLVRDDEGL</sequence>
<organism evidence="3 4">
    <name type="scientific">Halovenus carboxidivorans</name>
    <dbReference type="NCBI Taxonomy" id="2692199"/>
    <lineage>
        <taxon>Archaea</taxon>
        <taxon>Methanobacteriati</taxon>
        <taxon>Methanobacteriota</taxon>
        <taxon>Stenosarchaea group</taxon>
        <taxon>Halobacteria</taxon>
        <taxon>Halobacteriales</taxon>
        <taxon>Haloarculaceae</taxon>
        <taxon>Halovenus</taxon>
    </lineage>
</organism>
<evidence type="ECO:0000313" key="4">
    <source>
        <dbReference type="Proteomes" id="UP000466535"/>
    </source>
</evidence>
<accession>A0A6B0T004</accession>
<feature type="transmembrane region" description="Helical" evidence="2">
    <location>
        <begin position="165"/>
        <end position="184"/>
    </location>
</feature>
<protein>
    <submittedName>
        <fullName evidence="3">Uncharacterized protein</fullName>
    </submittedName>
</protein>
<comment type="caution">
    <text evidence="3">The sequence shown here is derived from an EMBL/GenBank/DDBJ whole genome shotgun (WGS) entry which is preliminary data.</text>
</comment>